<dbReference type="STRING" id="418495.SAMN05216215_1006116"/>
<dbReference type="SMART" id="SM00028">
    <property type="entry name" value="TPR"/>
    <property type="match status" value="5"/>
</dbReference>
<dbReference type="NCBIfam" id="NF033532">
    <property type="entry name" value="lone7para_assoc"/>
    <property type="match status" value="1"/>
</dbReference>
<dbReference type="SUPFAM" id="SSF48452">
    <property type="entry name" value="TPR-like"/>
    <property type="match status" value="2"/>
</dbReference>
<proteinExistence type="predicted"/>
<evidence type="ECO:0000313" key="2">
    <source>
        <dbReference type="Proteomes" id="UP000199529"/>
    </source>
</evidence>
<dbReference type="EMBL" id="FNOK01000006">
    <property type="protein sequence ID" value="SDW93219.1"/>
    <property type="molecule type" value="Genomic_DNA"/>
</dbReference>
<reference evidence="2" key="1">
    <citation type="submission" date="2016-10" db="EMBL/GenBank/DDBJ databases">
        <authorList>
            <person name="Varghese N."/>
            <person name="Submissions S."/>
        </authorList>
    </citation>
    <scope>NUCLEOTIDE SEQUENCE [LARGE SCALE GENOMIC DNA]</scope>
    <source>
        <strain evidence="2">CGMCC 4.3530</strain>
    </source>
</reference>
<keyword evidence="2" id="KW-1185">Reference proteome</keyword>
<gene>
    <name evidence="1" type="ORF">SAMN05216215_1006116</name>
</gene>
<name>A0A1H2XLQ4_9PSEU</name>
<dbReference type="Proteomes" id="UP000199529">
    <property type="component" value="Unassembled WGS sequence"/>
</dbReference>
<protein>
    <recommendedName>
        <fullName evidence="3">Tetratricopeptide repeat-containing protein</fullName>
    </recommendedName>
</protein>
<dbReference type="InterPro" id="IPR047659">
    <property type="entry name" value="T7SS_assoc"/>
</dbReference>
<dbReference type="OrthoDB" id="8550139at2"/>
<evidence type="ECO:0000313" key="1">
    <source>
        <dbReference type="EMBL" id="SDW93219.1"/>
    </source>
</evidence>
<sequence>MITADGSNLPGSVEQVVQAESGYAYGVIGADLHVLGDGRPVYRLTNATTATPGTAPALDGHGLPAQPSHLLDARSAVVDFTGRDTEVRDLTDWRDSATGRAVRWLHAPGGQGKTRLARHIAAQAARDGWKVITAEHMPTRIDADEPAGHDLRPGTATGLLIVVDYADRWPLTHLTWLFSNKILIQDVPVRVLLLARTAHLWPALHHALTQAGWPPDACTTRPLNPLPGEHHARTSMFTTARDCFARHYRLPDAAAIDVPDWLERDEFGLTLAVHMAALVAVDRHARTPTRPAPEGMTALTAYLLERERHHWHTRHTTGRAGTDPAEGRAAFDTTPAEMCRAVFTAALTGPLGYRDAKAALDTAGAAADTDRMLADHTTCYPPADPRTVLEPLYPDRLAEDFLALCLPGHHVPGHIPDPWADGTPGLLLAPATEDGPLPPYAARAITFLTAASERWPHLISTLETLEALLPDDPDHTRGDLAAAAADLADRLARHRLPTTTDPAALARLHDNLGQWLDRASRTEKATAAHSEAVRLYRRLAATAPGPFEPELAGSALRLALSRVFGRMTPERAADDETPDQALAAFRESIETYRRLAAENPAEYKVNLVAALGVAAFLVPHLGQLHQAVALAGEAVELTRQLAREDPAEYEHTIPYMLVTLAAALAGSQPERACEFSREAVELARRMARENPTDREEDLSFALTTQASMLLRLGKVDDARAALGEVVEIRRRAPDSQAGDAWQDTMTGVLSTAWVHASPDDAAGLEIGVEMVRREARENPAATAPAALQAYFSLIWMLERLGRWEQVLVAQDAILDLVRTSEDIPDRNDFLLGALVERSSILAKLGWWEELLNSIGEISGVLLSESPARGAEACTGSALQSVTAKLADLPLGDPSDPYQWMACEEAIAVLGDIAAAYRRLARDDPAEYEPGLAVTLKMLAEALWILERHEDALAAGQEAIRFRRRLTRDGTPEHQAHLALALKRFAETAQRLQQHEKAAAAAGEAARIWRRLAHDDPAENEPVLAAALHVTSVNLLRPKKAAAPAAEAISILDRLARDDPTEHEPRLAIVLDHHAWLLRDLGRQDEFRDTLSRVIGLHRRLAELDPAAHLPRLALASWHLAHQHATDGTLAAAWTAVEEAVGVYTRLAAEEPQAFESDLDGARTTMHDILTDLARHDPHTGPVACPMPGTILRRTAGAEDNEWLVLLDQAREPGEEPSDDAMIGGWPLDAAGRPGPFQPNPGYRPAHHGAATDPIDFVLHLAAAGGQVGDRLVPAFRHSVVEIACDAQHRPLVGTAPDGVACALVATAPRHKQRLLMQHWWPVLGNDLPDIIPRGVDILLNPGGPTQFRLITAALAADA</sequence>
<dbReference type="Gene3D" id="3.40.50.300">
    <property type="entry name" value="P-loop containing nucleotide triphosphate hydrolases"/>
    <property type="match status" value="1"/>
</dbReference>
<dbReference type="InterPro" id="IPR019734">
    <property type="entry name" value="TPR_rpt"/>
</dbReference>
<organism evidence="1 2">
    <name type="scientific">Saccharopolyspora shandongensis</name>
    <dbReference type="NCBI Taxonomy" id="418495"/>
    <lineage>
        <taxon>Bacteria</taxon>
        <taxon>Bacillati</taxon>
        <taxon>Actinomycetota</taxon>
        <taxon>Actinomycetes</taxon>
        <taxon>Pseudonocardiales</taxon>
        <taxon>Pseudonocardiaceae</taxon>
        <taxon>Saccharopolyspora</taxon>
    </lineage>
</organism>
<accession>A0A1H2XLQ4</accession>
<dbReference type="InterPro" id="IPR011990">
    <property type="entry name" value="TPR-like_helical_dom_sf"/>
</dbReference>
<dbReference type="RefSeq" id="WP_093263357.1">
    <property type="nucleotide sequence ID" value="NZ_FNOK01000006.1"/>
</dbReference>
<dbReference type="InterPro" id="IPR027417">
    <property type="entry name" value="P-loop_NTPase"/>
</dbReference>
<evidence type="ECO:0008006" key="3">
    <source>
        <dbReference type="Google" id="ProtNLM"/>
    </source>
</evidence>
<dbReference type="Gene3D" id="1.25.40.10">
    <property type="entry name" value="Tetratricopeptide repeat domain"/>
    <property type="match status" value="4"/>
</dbReference>